<gene>
    <name evidence="11" type="ORF">E4663_14565</name>
</gene>
<evidence type="ECO:0000256" key="5">
    <source>
        <dbReference type="ARBA" id="ARBA00029447"/>
    </source>
</evidence>
<dbReference type="EMBL" id="SRJC01000004">
    <property type="protein sequence ID" value="TGB01856.1"/>
    <property type="molecule type" value="Genomic_DNA"/>
</dbReference>
<keyword evidence="8" id="KW-1133">Transmembrane helix</keyword>
<evidence type="ECO:0000256" key="2">
    <source>
        <dbReference type="ARBA" id="ARBA00022475"/>
    </source>
</evidence>
<keyword evidence="2" id="KW-1003">Cell membrane</keyword>
<dbReference type="Proteomes" id="UP000297982">
    <property type="component" value="Unassembled WGS sequence"/>
</dbReference>
<evidence type="ECO:0000256" key="6">
    <source>
        <dbReference type="PROSITE-ProRule" id="PRU00284"/>
    </source>
</evidence>
<dbReference type="PANTHER" id="PTHR32089:SF112">
    <property type="entry name" value="LYSOZYME-LIKE PROTEIN-RELATED"/>
    <property type="match status" value="1"/>
</dbReference>
<proteinExistence type="inferred from homology"/>
<name>A0A4Z0GVQ8_9BACI</name>
<feature type="compositionally biased region" description="Basic and acidic residues" evidence="7">
    <location>
        <begin position="562"/>
        <end position="576"/>
    </location>
</feature>
<dbReference type="PROSITE" id="PS50885">
    <property type="entry name" value="HAMP"/>
    <property type="match status" value="1"/>
</dbReference>
<keyword evidence="8" id="KW-0812">Transmembrane</keyword>
<feature type="domain" description="Methyl-accepting transducer" evidence="9">
    <location>
        <begin position="264"/>
        <end position="514"/>
    </location>
</feature>
<evidence type="ECO:0000259" key="9">
    <source>
        <dbReference type="PROSITE" id="PS50111"/>
    </source>
</evidence>
<reference evidence="11 12" key="1">
    <citation type="journal article" date="2003" name="Int. J. Syst. Evol. Microbiol.">
        <title>Halobacillus salinus sp. nov., isolated from a salt lake on the coast of the East Sea in Korea.</title>
        <authorList>
            <person name="Yoon J.H."/>
            <person name="Kang K.H."/>
            <person name="Park Y.H."/>
        </authorList>
    </citation>
    <scope>NUCLEOTIDE SEQUENCE [LARGE SCALE GENOMIC DNA]</scope>
    <source>
        <strain evidence="11 12">HSL-3</strain>
    </source>
</reference>
<dbReference type="SMART" id="SM00304">
    <property type="entry name" value="HAMP"/>
    <property type="match status" value="1"/>
</dbReference>
<feature type="region of interest" description="Disordered" evidence="7">
    <location>
        <begin position="547"/>
        <end position="576"/>
    </location>
</feature>
<dbReference type="STRING" id="192814.GCA_900166575_03680"/>
<dbReference type="GO" id="GO:0005886">
    <property type="term" value="C:plasma membrane"/>
    <property type="evidence" value="ECO:0007669"/>
    <property type="project" value="UniProtKB-SubCell"/>
</dbReference>
<dbReference type="Pfam" id="PF00672">
    <property type="entry name" value="HAMP"/>
    <property type="match status" value="1"/>
</dbReference>
<evidence type="ECO:0000313" key="11">
    <source>
        <dbReference type="EMBL" id="TGB01856.1"/>
    </source>
</evidence>
<dbReference type="InterPro" id="IPR003660">
    <property type="entry name" value="HAMP_dom"/>
</dbReference>
<evidence type="ECO:0000313" key="12">
    <source>
        <dbReference type="Proteomes" id="UP000297982"/>
    </source>
</evidence>
<comment type="subcellular location">
    <subcellularLocation>
        <location evidence="1">Cell membrane</location>
    </subcellularLocation>
</comment>
<evidence type="ECO:0000256" key="8">
    <source>
        <dbReference type="SAM" id="Phobius"/>
    </source>
</evidence>
<evidence type="ECO:0000256" key="1">
    <source>
        <dbReference type="ARBA" id="ARBA00004236"/>
    </source>
</evidence>
<dbReference type="SMART" id="SM00283">
    <property type="entry name" value="MA"/>
    <property type="match status" value="1"/>
</dbReference>
<comment type="caution">
    <text evidence="11">The sequence shown here is derived from an EMBL/GenBank/DDBJ whole genome shotgun (WGS) entry which is preliminary data.</text>
</comment>
<dbReference type="GO" id="GO:0007165">
    <property type="term" value="P:signal transduction"/>
    <property type="evidence" value="ECO:0007669"/>
    <property type="project" value="UniProtKB-KW"/>
</dbReference>
<dbReference type="PROSITE" id="PS50111">
    <property type="entry name" value="CHEMOTAXIS_TRANSDUC_2"/>
    <property type="match status" value="1"/>
</dbReference>
<keyword evidence="3 8" id="KW-0472">Membrane</keyword>
<dbReference type="PANTHER" id="PTHR32089">
    <property type="entry name" value="METHYL-ACCEPTING CHEMOTAXIS PROTEIN MCPB"/>
    <property type="match status" value="1"/>
</dbReference>
<evidence type="ECO:0000256" key="3">
    <source>
        <dbReference type="ARBA" id="ARBA00023136"/>
    </source>
</evidence>
<feature type="transmembrane region" description="Helical" evidence="8">
    <location>
        <begin position="166"/>
        <end position="185"/>
    </location>
</feature>
<keyword evidence="4 6" id="KW-0807">Transducer</keyword>
<protein>
    <submittedName>
        <fullName evidence="11">Methyl-accepting chemotaxis protein</fullName>
    </submittedName>
</protein>
<evidence type="ECO:0000256" key="4">
    <source>
        <dbReference type="ARBA" id="ARBA00023224"/>
    </source>
</evidence>
<organism evidence="11 12">
    <name type="scientific">Halobacillus salinus</name>
    <dbReference type="NCBI Taxonomy" id="192814"/>
    <lineage>
        <taxon>Bacteria</taxon>
        <taxon>Bacillati</taxon>
        <taxon>Bacillota</taxon>
        <taxon>Bacilli</taxon>
        <taxon>Bacillales</taxon>
        <taxon>Bacillaceae</taxon>
        <taxon>Halobacillus</taxon>
    </lineage>
</organism>
<feature type="domain" description="HAMP" evidence="10">
    <location>
        <begin position="191"/>
        <end position="245"/>
    </location>
</feature>
<sequence length="576" mass="63807">MSIGKRLYTMTLIPLILSLALIGYIVFQMIQLQQASNQDVQLLLEEKELHGQLVTVEQSLDSYGYNPSEATRSEAINQVEQTKEAFSSLAPLIETEAQQRWFDQAQSKYDRWVGISTDALDQSDVNEVQRQAARTAGMLNDTYMLQQESKAWYDSKMASQKQQIQTLITFTIIAAAVLIITSILSSTRLAHHIAKPLRHLAEQASKVAEGNLNTDVEVTDREKDEIGQLKRSFLVMVNNLRETVQSVHHIGDNVGQFSTKLKTEMDGLTEITNQVASSTDELAQGSQSISNDIQDVSALMENVHQSFEANTEQSMQSRELSRDALGYVDRGQEAISEQRDLMNKSTTAINGMNNSVNNFVKYTDKIEQTIQLVNDIAEQTNLLALNAAIEAARAGEHGKGFAVVADEVRKLADQSTEATGNISEMVQHIKTGVQDIALEMENTVNLSKEQDASVTQSKEAFEQISSQVTLIDARLQTLTEGMEQSKEKSAQVSASVENVSAITEETAAGTEEISASTQEQQTAFQQMIQETGKLEGMIEGLNQQLQQFSWDPADASSDEMEEHFIPEEPTEHSKTA</sequence>
<dbReference type="SUPFAM" id="SSF58104">
    <property type="entry name" value="Methyl-accepting chemotaxis protein (MCP) signaling domain"/>
    <property type="match status" value="1"/>
</dbReference>
<keyword evidence="12" id="KW-1185">Reference proteome</keyword>
<dbReference type="AlphaFoldDB" id="A0A4Z0GVQ8"/>
<dbReference type="RefSeq" id="WP_135328161.1">
    <property type="nucleotide sequence ID" value="NZ_SRJC01000004.1"/>
</dbReference>
<dbReference type="CDD" id="cd06225">
    <property type="entry name" value="HAMP"/>
    <property type="match status" value="1"/>
</dbReference>
<comment type="similarity">
    <text evidence="5">Belongs to the methyl-accepting chemotaxis (MCP) protein family.</text>
</comment>
<feature type="transmembrane region" description="Helical" evidence="8">
    <location>
        <begin position="6"/>
        <end position="27"/>
    </location>
</feature>
<dbReference type="Gene3D" id="1.10.287.950">
    <property type="entry name" value="Methyl-accepting chemotaxis protein"/>
    <property type="match status" value="1"/>
</dbReference>
<evidence type="ECO:0000259" key="10">
    <source>
        <dbReference type="PROSITE" id="PS50885"/>
    </source>
</evidence>
<accession>A0A4Z0GVQ8</accession>
<dbReference type="Pfam" id="PF00015">
    <property type="entry name" value="MCPsignal"/>
    <property type="match status" value="1"/>
</dbReference>
<dbReference type="InterPro" id="IPR004089">
    <property type="entry name" value="MCPsignal_dom"/>
</dbReference>
<dbReference type="Gene3D" id="6.10.340.10">
    <property type="match status" value="1"/>
</dbReference>
<evidence type="ECO:0000256" key="7">
    <source>
        <dbReference type="SAM" id="MobiDB-lite"/>
    </source>
</evidence>